<feature type="domain" description="Enoyl reductase (ER)" evidence="2">
    <location>
        <begin position="10"/>
        <end position="315"/>
    </location>
</feature>
<dbReference type="Gene3D" id="3.40.50.720">
    <property type="entry name" value="NAD(P)-binding Rossmann-like Domain"/>
    <property type="match status" value="1"/>
</dbReference>
<dbReference type="InterPro" id="IPR002364">
    <property type="entry name" value="Quin_OxRdtase/zeta-crystal_CS"/>
</dbReference>
<evidence type="ECO:0000259" key="2">
    <source>
        <dbReference type="SMART" id="SM00829"/>
    </source>
</evidence>
<dbReference type="EMBL" id="CP074132">
    <property type="protein sequence ID" value="QUX31230.1"/>
    <property type="molecule type" value="Genomic_DNA"/>
</dbReference>
<protein>
    <submittedName>
        <fullName evidence="3">NAD(P)-dependent alcohol dehydrogenase</fullName>
    </submittedName>
</protein>
<dbReference type="PROSITE" id="PS01162">
    <property type="entry name" value="QOR_ZETA_CRYSTAL"/>
    <property type="match status" value="1"/>
</dbReference>
<keyword evidence="4" id="KW-1185">Reference proteome</keyword>
<dbReference type="SUPFAM" id="SSF50129">
    <property type="entry name" value="GroES-like"/>
    <property type="match status" value="1"/>
</dbReference>
<dbReference type="InterPro" id="IPR036291">
    <property type="entry name" value="NAD(P)-bd_dom_sf"/>
</dbReference>
<dbReference type="SUPFAM" id="SSF51735">
    <property type="entry name" value="NAD(P)-binding Rossmann-fold domains"/>
    <property type="match status" value="1"/>
</dbReference>
<dbReference type="CDD" id="cd08267">
    <property type="entry name" value="MDR1"/>
    <property type="match status" value="1"/>
</dbReference>
<dbReference type="RefSeq" id="WP_212643923.1">
    <property type="nucleotide sequence ID" value="NZ_CP074132.1"/>
</dbReference>
<dbReference type="Proteomes" id="UP000678016">
    <property type="component" value="Chromosome"/>
</dbReference>
<dbReference type="Pfam" id="PF13602">
    <property type="entry name" value="ADH_zinc_N_2"/>
    <property type="match status" value="1"/>
</dbReference>
<dbReference type="PANTHER" id="PTHR11695">
    <property type="entry name" value="ALCOHOL DEHYDROGENASE RELATED"/>
    <property type="match status" value="1"/>
</dbReference>
<dbReference type="InterPro" id="IPR050700">
    <property type="entry name" value="YIM1/Zinc_Alcohol_DH_Fams"/>
</dbReference>
<dbReference type="PANTHER" id="PTHR11695:SF294">
    <property type="entry name" value="RETICULON-4-INTERACTING PROTEIN 1, MITOCHONDRIAL"/>
    <property type="match status" value="1"/>
</dbReference>
<dbReference type="SMART" id="SM00829">
    <property type="entry name" value="PKS_ER"/>
    <property type="match status" value="1"/>
</dbReference>
<proteinExistence type="predicted"/>
<name>A0ABX8C9Y5_9ACTN</name>
<evidence type="ECO:0000313" key="3">
    <source>
        <dbReference type="EMBL" id="QUX31230.1"/>
    </source>
</evidence>
<keyword evidence="1" id="KW-0560">Oxidoreductase</keyword>
<dbReference type="InterPro" id="IPR011032">
    <property type="entry name" value="GroES-like_sf"/>
</dbReference>
<accession>A0ABX8C9Y5</accession>
<dbReference type="InterPro" id="IPR013154">
    <property type="entry name" value="ADH-like_N"/>
</dbReference>
<dbReference type="Gene3D" id="3.90.180.10">
    <property type="entry name" value="Medium-chain alcohol dehydrogenases, catalytic domain"/>
    <property type="match status" value="1"/>
</dbReference>
<gene>
    <name evidence="3" type="ORF">KGD83_12505</name>
</gene>
<dbReference type="Pfam" id="PF08240">
    <property type="entry name" value="ADH_N"/>
    <property type="match status" value="1"/>
</dbReference>
<reference evidence="4" key="1">
    <citation type="submission" date="2021-05" db="EMBL/GenBank/DDBJ databases">
        <title>Direct Submission.</title>
        <authorList>
            <person name="Li K."/>
            <person name="Gao J."/>
        </authorList>
    </citation>
    <scope>NUCLEOTIDE SEQUENCE [LARGE SCALE GENOMIC DNA]</scope>
    <source>
        <strain evidence="4">HDS12</strain>
    </source>
</reference>
<dbReference type="InterPro" id="IPR020843">
    <property type="entry name" value="ER"/>
</dbReference>
<evidence type="ECO:0000313" key="4">
    <source>
        <dbReference type="Proteomes" id="UP000678016"/>
    </source>
</evidence>
<organism evidence="3 4">
    <name type="scientific">Nocardiopsis akebiae</name>
    <dbReference type="NCBI Taxonomy" id="2831968"/>
    <lineage>
        <taxon>Bacteria</taxon>
        <taxon>Bacillati</taxon>
        <taxon>Actinomycetota</taxon>
        <taxon>Actinomycetes</taxon>
        <taxon>Streptosporangiales</taxon>
        <taxon>Nocardiopsidaceae</taxon>
        <taxon>Nocardiopsis</taxon>
    </lineage>
</organism>
<evidence type="ECO:0000256" key="1">
    <source>
        <dbReference type="ARBA" id="ARBA00023002"/>
    </source>
</evidence>
<sequence length="322" mass="33400">MRAALYDRYGGPEVLYEGTVAKPGAGPGEVLVRVHAASVNGGELLGRAGRVRPVTGLVERGFPKRTGIDFAGEVVETGSAVSEFAPGDRVWGGLPRAFGSAAEFVAVAPRQLAPAPAGIDLVEAAALPGVGTTAVTALRDKARLAPGERLLVRGASGGVGSVAVQLGRAYGAHVTALARAENLDFARELGADEAFDYASTEPEDLPPFDVVLNAVGTGMGAFRRRLTRNGRMVTITFDIERALASLSYVAASAVFGPRRIRAFSGNPGHELLAELTRLTESGAVRPVVDRVLPLAGIAEAHRALEAGGIRGKVVVRVVGPRT</sequence>